<dbReference type="InterPro" id="IPR017867">
    <property type="entry name" value="Tyr_phospatase_low_mol_wt"/>
</dbReference>
<organism evidence="7 8">
    <name type="scientific">Serratia grimesii</name>
    <dbReference type="NCBI Taxonomy" id="82995"/>
    <lineage>
        <taxon>Bacteria</taxon>
        <taxon>Pseudomonadati</taxon>
        <taxon>Pseudomonadota</taxon>
        <taxon>Gammaproteobacteria</taxon>
        <taxon>Enterobacterales</taxon>
        <taxon>Yersiniaceae</taxon>
        <taxon>Serratia</taxon>
    </lineage>
</organism>
<gene>
    <name evidence="7" type="ORF">CR62_03500</name>
</gene>
<comment type="catalytic activity">
    <reaction evidence="5">
        <text>O-phospho-L-tyrosyl-[protein] + H2O = L-tyrosyl-[protein] + phosphate</text>
        <dbReference type="Rhea" id="RHEA:10684"/>
        <dbReference type="Rhea" id="RHEA-COMP:10136"/>
        <dbReference type="Rhea" id="RHEA-COMP:20101"/>
        <dbReference type="ChEBI" id="CHEBI:15377"/>
        <dbReference type="ChEBI" id="CHEBI:43474"/>
        <dbReference type="ChEBI" id="CHEBI:46858"/>
        <dbReference type="ChEBI" id="CHEBI:61978"/>
        <dbReference type="EC" id="3.1.3.48"/>
    </reaction>
</comment>
<dbReference type="CDD" id="cd16343">
    <property type="entry name" value="LMWPTP"/>
    <property type="match status" value="1"/>
</dbReference>
<dbReference type="PANTHER" id="PTHR11717">
    <property type="entry name" value="LOW MOLECULAR WEIGHT PROTEIN TYROSINE PHOSPHATASE"/>
    <property type="match status" value="1"/>
</dbReference>
<dbReference type="SUPFAM" id="SSF52788">
    <property type="entry name" value="Phosphotyrosine protein phosphatases I"/>
    <property type="match status" value="1"/>
</dbReference>
<dbReference type="EC" id="3.1.3.48" evidence="2"/>
<sequence length="144" mass="15942">MFESILVVCVGNICRSPTAERLLKKLCPTKTIASAGINALVGHAADSQAIRIASKNGISLEGHVARQLTKSMCQEYSLILVMERGHVDAVCRLIPEVRGKTMLFAHWQGQKDIPDPYRKSPEAFEYAYNLLAESAQKWADALNR</sequence>
<comment type="caution">
    <text evidence="7">The sequence shown here is derived from an EMBL/GenBank/DDBJ whole genome shotgun (WGS) entry which is preliminary data.</text>
</comment>
<evidence type="ECO:0000256" key="5">
    <source>
        <dbReference type="ARBA" id="ARBA00051722"/>
    </source>
</evidence>
<comment type="similarity">
    <text evidence="1">Belongs to the low molecular weight phosphotyrosine protein phosphatase family.</text>
</comment>
<dbReference type="Proteomes" id="UP000028721">
    <property type="component" value="Unassembled WGS sequence"/>
</dbReference>
<protein>
    <recommendedName>
        <fullName evidence="2">protein-tyrosine-phosphatase</fullName>
        <ecNumber evidence="2">3.1.3.48</ecNumber>
    </recommendedName>
</protein>
<keyword evidence="8" id="KW-1185">Reference proteome</keyword>
<evidence type="ECO:0000256" key="2">
    <source>
        <dbReference type="ARBA" id="ARBA00013064"/>
    </source>
</evidence>
<dbReference type="InterPro" id="IPR023485">
    <property type="entry name" value="Ptyr_pPase"/>
</dbReference>
<evidence type="ECO:0000313" key="7">
    <source>
        <dbReference type="EMBL" id="KFB88712.1"/>
    </source>
</evidence>
<dbReference type="Pfam" id="PF01451">
    <property type="entry name" value="LMWPc"/>
    <property type="match status" value="1"/>
</dbReference>
<dbReference type="PRINTS" id="PR00719">
    <property type="entry name" value="LMWPTPASE"/>
</dbReference>
<keyword evidence="4" id="KW-0904">Protein phosphatase</keyword>
<keyword evidence="3" id="KW-0378">Hydrolase</keyword>
<name>A0ABR4U9J7_9GAMM</name>
<dbReference type="PANTHER" id="PTHR11717:SF31">
    <property type="entry name" value="LOW MOLECULAR WEIGHT PROTEIN-TYROSINE-PHOSPHATASE ETP-RELATED"/>
    <property type="match status" value="1"/>
</dbReference>
<evidence type="ECO:0000256" key="4">
    <source>
        <dbReference type="ARBA" id="ARBA00022912"/>
    </source>
</evidence>
<dbReference type="EMBL" id="JGVP01000011">
    <property type="protein sequence ID" value="KFB88712.1"/>
    <property type="molecule type" value="Genomic_DNA"/>
</dbReference>
<dbReference type="Gene3D" id="3.40.50.2300">
    <property type="match status" value="1"/>
</dbReference>
<dbReference type="InterPro" id="IPR036196">
    <property type="entry name" value="Ptyr_pPase_sf"/>
</dbReference>
<reference evidence="7 8" key="1">
    <citation type="submission" date="2014-03" db="EMBL/GenBank/DDBJ databases">
        <title>Draft genome sequence of the Serratia grimesii strain a2.</title>
        <authorList>
            <person name="Toymentseva A."/>
            <person name="Kazakov S."/>
            <person name="Giliazeva A."/>
            <person name="Ismagilova R."/>
            <person name="Shah R."/>
            <person name="Sharipova M."/>
            <person name="Khaitlina S."/>
            <person name="Mardanova A."/>
        </authorList>
    </citation>
    <scope>NUCLEOTIDE SEQUENCE [LARGE SCALE GENOMIC DNA]</scope>
    <source>
        <strain evidence="7 8">A2</strain>
    </source>
</reference>
<evidence type="ECO:0000313" key="8">
    <source>
        <dbReference type="Proteomes" id="UP000028721"/>
    </source>
</evidence>
<accession>A0ABR4U9J7</accession>
<dbReference type="SMART" id="SM00226">
    <property type="entry name" value="LMWPc"/>
    <property type="match status" value="1"/>
</dbReference>
<evidence type="ECO:0000256" key="1">
    <source>
        <dbReference type="ARBA" id="ARBA00011063"/>
    </source>
</evidence>
<evidence type="ECO:0000256" key="3">
    <source>
        <dbReference type="ARBA" id="ARBA00022801"/>
    </source>
</evidence>
<dbReference type="InterPro" id="IPR050438">
    <property type="entry name" value="LMW_PTPase"/>
</dbReference>
<proteinExistence type="inferred from homology"/>
<evidence type="ECO:0000259" key="6">
    <source>
        <dbReference type="SMART" id="SM00226"/>
    </source>
</evidence>
<feature type="domain" description="Phosphotyrosine protein phosphatase I" evidence="6">
    <location>
        <begin position="3"/>
        <end position="141"/>
    </location>
</feature>